<evidence type="ECO:0000313" key="2">
    <source>
        <dbReference type="EMBL" id="OVF09172.1"/>
    </source>
</evidence>
<reference evidence="2 3" key="1">
    <citation type="submission" date="2017-04" db="EMBL/GenBank/DDBJ databases">
        <title>Draft genome of the yeast Clavispora lusitaniae type strain CBS 6936.</title>
        <authorList>
            <person name="Durrens P."/>
            <person name="Klopp C."/>
            <person name="Biteau N."/>
            <person name="Fitton-Ouhabi V."/>
            <person name="Dementhon K."/>
            <person name="Accoceberry I."/>
            <person name="Sherman D.J."/>
            <person name="Noel T."/>
        </authorList>
    </citation>
    <scope>NUCLEOTIDE SEQUENCE [LARGE SCALE GENOMIC DNA]</scope>
    <source>
        <strain evidence="2 3">CBS 6936</strain>
    </source>
</reference>
<comment type="caution">
    <text evidence="2">The sequence shown here is derived from an EMBL/GenBank/DDBJ whole genome shotgun (WGS) entry which is preliminary data.</text>
</comment>
<accession>A0AA91Q139</accession>
<evidence type="ECO:0000313" key="3">
    <source>
        <dbReference type="Proteomes" id="UP000195602"/>
    </source>
</evidence>
<keyword evidence="1" id="KW-0175">Coiled coil</keyword>
<dbReference type="KEGG" id="clus:A9F13_06g03322"/>
<name>A0AA91Q139_CLALS</name>
<proteinExistence type="predicted"/>
<organism evidence="2 3">
    <name type="scientific">Clavispora lusitaniae</name>
    <name type="common">Candida lusitaniae</name>
    <dbReference type="NCBI Taxonomy" id="36911"/>
    <lineage>
        <taxon>Eukaryota</taxon>
        <taxon>Fungi</taxon>
        <taxon>Dikarya</taxon>
        <taxon>Ascomycota</taxon>
        <taxon>Saccharomycotina</taxon>
        <taxon>Pichiomycetes</taxon>
        <taxon>Metschnikowiaceae</taxon>
        <taxon>Clavispora</taxon>
    </lineage>
</organism>
<protein>
    <submittedName>
        <fullName evidence="2">Uncharacterized protein</fullName>
    </submittedName>
</protein>
<dbReference type="EMBL" id="LYUB02000006">
    <property type="protein sequence ID" value="OVF09172.1"/>
    <property type="molecule type" value="Genomic_DNA"/>
</dbReference>
<dbReference type="AlphaFoldDB" id="A0AA91Q139"/>
<dbReference type="Proteomes" id="UP000195602">
    <property type="component" value="Unassembled WGS sequence"/>
</dbReference>
<gene>
    <name evidence="2" type="ORF">A9F13_06g03322</name>
</gene>
<feature type="coiled-coil region" evidence="1">
    <location>
        <begin position="62"/>
        <end position="118"/>
    </location>
</feature>
<evidence type="ECO:0000256" key="1">
    <source>
        <dbReference type="SAM" id="Coils"/>
    </source>
</evidence>
<sequence>MSQVTSSQQELIDEFISSYIKNNDNIGRQYLKLRQSALEVTTKINEEIKANGATSDESLIQLQQLEFENDKLSETYRQYLSRIGNALDYADNVNPRYLNSLEDKFLDLSSVKEKVEADIEDFRQVKKPIVDKMNSLADRYSQGITVTNKSTQRGKRTYILTGRGSNPDPNSTFIDFSSTVFNKTELRSLFDDTEKKLQNIKTVDEVGESKNEQENLDVSANTSHAINIEKYLDELLQDSRAFSRAGEEEYAYDISKSTSIDVGGSGLVLDDYNRNIDKLTTEIQNLVAGGAAAKERWIINARRLEMVQAVLENDGGADIDLDV</sequence>